<evidence type="ECO:0000256" key="1">
    <source>
        <dbReference type="SAM" id="MobiDB-lite"/>
    </source>
</evidence>
<protein>
    <recommendedName>
        <fullName evidence="2">25S rRNA (uridine-N(3))-methyltransferase BMT5-like domain-containing protein</fullName>
    </recommendedName>
</protein>
<dbReference type="Proteomes" id="UP000193411">
    <property type="component" value="Unassembled WGS sequence"/>
</dbReference>
<sequence length="353" mass="38295">MAPKKNKLTAQLGKLIAQQQKKAPKGPSRHLPKTKAEKEQLSKQQRAQTKAKGNKDAIEAEDSVPTLESDANASLAVHDSDADDDVKPTSTPSTSTAGSKRKDIIPYTLSDSILLVGEGNFSFALGLASLLGTGANILATAYDSKQVVVDKYADAAAIIQDFESTFEGQCMYDVDATKLDKCTGIKGKAFDKIVFNFPHVGLGIKDQDRNIRANQQLLLGFFKSSLPVSNVKTEIIVTLKTGNPYDLWTIKRLAKSCGLVTKRSFPFHPDPYMGYEHRRTLGHDASLSASANAEIKNAKTYVFGTASDELMAKIDTARAEKIKKRKSKHEADAFGSRKRAKKAAGGGAWSDDD</sequence>
<dbReference type="EMBL" id="MCFL01000012">
    <property type="protein sequence ID" value="ORZ37636.1"/>
    <property type="molecule type" value="Genomic_DNA"/>
</dbReference>
<dbReference type="AlphaFoldDB" id="A0A1Y2HSP7"/>
<feature type="compositionally biased region" description="Gly residues" evidence="1">
    <location>
        <begin position="344"/>
        <end position="353"/>
    </location>
</feature>
<dbReference type="PANTHER" id="PTHR11538">
    <property type="entry name" value="PHENYLALANYL-TRNA SYNTHETASE"/>
    <property type="match status" value="1"/>
</dbReference>
<feature type="domain" description="25S rRNA (uridine-N(3))-methyltransferase BMT5-like" evidence="2">
    <location>
        <begin position="114"/>
        <end position="279"/>
    </location>
</feature>
<feature type="compositionally biased region" description="Basic residues" evidence="1">
    <location>
        <begin position="22"/>
        <end position="33"/>
    </location>
</feature>
<gene>
    <name evidence="3" type="ORF">BCR44DRAFT_39563</name>
</gene>
<reference evidence="3 4" key="1">
    <citation type="submission" date="2016-07" db="EMBL/GenBank/DDBJ databases">
        <title>Pervasive Adenine N6-methylation of Active Genes in Fungi.</title>
        <authorList>
            <consortium name="DOE Joint Genome Institute"/>
            <person name="Mondo S.J."/>
            <person name="Dannebaum R.O."/>
            <person name="Kuo R.C."/>
            <person name="Labutti K."/>
            <person name="Haridas S."/>
            <person name="Kuo A."/>
            <person name="Salamov A."/>
            <person name="Ahrendt S.R."/>
            <person name="Lipzen A."/>
            <person name="Sullivan W."/>
            <person name="Andreopoulos W.B."/>
            <person name="Clum A."/>
            <person name="Lindquist E."/>
            <person name="Daum C."/>
            <person name="Ramamoorthy G.K."/>
            <person name="Gryganskyi A."/>
            <person name="Culley D."/>
            <person name="Magnuson J.K."/>
            <person name="James T.Y."/>
            <person name="O'Malley M.A."/>
            <person name="Stajich J.E."/>
            <person name="Spatafora J.W."/>
            <person name="Visel A."/>
            <person name="Grigoriev I.V."/>
        </authorList>
    </citation>
    <scope>NUCLEOTIDE SEQUENCE [LARGE SCALE GENOMIC DNA]</scope>
    <source>
        <strain evidence="3 4">PL171</strain>
    </source>
</reference>
<name>A0A1Y2HSP7_9FUNG</name>
<dbReference type="OrthoDB" id="273345at2759"/>
<dbReference type="GO" id="GO:0070042">
    <property type="term" value="F:rRNA (uridine-N3-)-methyltransferase activity"/>
    <property type="evidence" value="ECO:0007669"/>
    <property type="project" value="InterPro"/>
</dbReference>
<feature type="region of interest" description="Disordered" evidence="1">
    <location>
        <begin position="321"/>
        <end position="353"/>
    </location>
</feature>
<dbReference type="InterPro" id="IPR019446">
    <property type="entry name" value="BMT5-like"/>
</dbReference>
<dbReference type="Pfam" id="PF10354">
    <property type="entry name" value="BMT5-like"/>
    <property type="match status" value="1"/>
</dbReference>
<organism evidence="3 4">
    <name type="scientific">Catenaria anguillulae PL171</name>
    <dbReference type="NCBI Taxonomy" id="765915"/>
    <lineage>
        <taxon>Eukaryota</taxon>
        <taxon>Fungi</taxon>
        <taxon>Fungi incertae sedis</taxon>
        <taxon>Blastocladiomycota</taxon>
        <taxon>Blastocladiomycetes</taxon>
        <taxon>Blastocladiales</taxon>
        <taxon>Catenariaceae</taxon>
        <taxon>Catenaria</taxon>
    </lineage>
</organism>
<proteinExistence type="predicted"/>
<accession>A0A1Y2HSP7</accession>
<dbReference type="PANTHER" id="PTHR11538:SF26">
    <property type="entry name" value="FERREDOXIN-FOLD ANTICODON-BINDING DOMAIN-CONTAINING PROTEIN 1"/>
    <property type="match status" value="1"/>
</dbReference>
<evidence type="ECO:0000313" key="4">
    <source>
        <dbReference type="Proteomes" id="UP000193411"/>
    </source>
</evidence>
<dbReference type="GO" id="GO:0070475">
    <property type="term" value="P:rRNA base methylation"/>
    <property type="evidence" value="ECO:0007669"/>
    <property type="project" value="InterPro"/>
</dbReference>
<evidence type="ECO:0000259" key="2">
    <source>
        <dbReference type="Pfam" id="PF10354"/>
    </source>
</evidence>
<dbReference type="STRING" id="765915.A0A1Y2HSP7"/>
<comment type="caution">
    <text evidence="3">The sequence shown here is derived from an EMBL/GenBank/DDBJ whole genome shotgun (WGS) entry which is preliminary data.</text>
</comment>
<evidence type="ECO:0000313" key="3">
    <source>
        <dbReference type="EMBL" id="ORZ37636.1"/>
    </source>
</evidence>
<keyword evidence="4" id="KW-1185">Reference proteome</keyword>
<dbReference type="GO" id="GO:0005737">
    <property type="term" value="C:cytoplasm"/>
    <property type="evidence" value="ECO:0007669"/>
    <property type="project" value="TreeGrafter"/>
</dbReference>
<feature type="region of interest" description="Disordered" evidence="1">
    <location>
        <begin position="1"/>
        <end position="100"/>
    </location>
</feature>